<reference evidence="2" key="1">
    <citation type="journal article" date="2007" name="Microbiology">
        <title>Comparative analysis of the Corynebacterium glutamicum group and complete genome sequence of strain R.</title>
        <authorList>
            <person name="Yukawa H."/>
            <person name="Omumasaba C.A."/>
            <person name="Nonaka H."/>
            <person name="Kos P."/>
            <person name="Okai N."/>
            <person name="Suzuki N."/>
            <person name="Suda M."/>
            <person name="Tsuge Y."/>
            <person name="Watanabe J."/>
            <person name="Ikeda Y."/>
            <person name="Vertes A.A."/>
            <person name="Inui M."/>
        </authorList>
    </citation>
    <scope>NUCLEOTIDE SEQUENCE</scope>
    <source>
        <strain evidence="2">R</strain>
    </source>
</reference>
<dbReference type="Proteomes" id="UP000006698">
    <property type="component" value="Chromosome"/>
</dbReference>
<gene>
    <name evidence="2" type="ordered locus">cgR_0358</name>
</gene>
<dbReference type="EMBL" id="AP009044">
    <property type="protein sequence ID" value="BAF53322.1"/>
    <property type="molecule type" value="Genomic_DNA"/>
</dbReference>
<proteinExistence type="predicted"/>
<accession>A0AB72V7V8</accession>
<protein>
    <recommendedName>
        <fullName evidence="1">Reelin domain-containing protein</fullName>
    </recommendedName>
</protein>
<organism evidence="2">
    <name type="scientific">Corynebacterium glutamicum (strain R)</name>
    <dbReference type="NCBI Taxonomy" id="340322"/>
    <lineage>
        <taxon>Bacteria</taxon>
        <taxon>Bacillati</taxon>
        <taxon>Actinomycetota</taxon>
        <taxon>Actinomycetes</taxon>
        <taxon>Mycobacteriales</taxon>
        <taxon>Corynebacteriaceae</taxon>
        <taxon>Corynebacterium</taxon>
    </lineage>
</organism>
<feature type="domain" description="Reelin" evidence="1">
    <location>
        <begin position="1"/>
        <end position="37"/>
    </location>
</feature>
<evidence type="ECO:0000259" key="1">
    <source>
        <dbReference type="PROSITE" id="PS51019"/>
    </source>
</evidence>
<dbReference type="InterPro" id="IPR002861">
    <property type="entry name" value="Reeler_dom"/>
</dbReference>
<sequence>MQIMDAFWIDPGQRSREEICLFLIVAFERYAITWLDE</sequence>
<dbReference type="AlphaFoldDB" id="A0AB72V7V8"/>
<name>A0AB72V7V8_CORGB</name>
<dbReference type="KEGG" id="cgt:cgR_0358"/>
<evidence type="ECO:0000313" key="2">
    <source>
        <dbReference type="EMBL" id="BAF53322.1"/>
    </source>
</evidence>
<dbReference type="PROSITE" id="PS51019">
    <property type="entry name" value="REELIN"/>
    <property type="match status" value="1"/>
</dbReference>